<dbReference type="PROSITE" id="PS51063">
    <property type="entry name" value="HTH_CRP_2"/>
    <property type="match status" value="1"/>
</dbReference>
<dbReference type="InterPro" id="IPR000595">
    <property type="entry name" value="cNMP-bd_dom"/>
</dbReference>
<dbReference type="EMBL" id="JACIJH010000016">
    <property type="protein sequence ID" value="MBB5708280.1"/>
    <property type="molecule type" value="Genomic_DNA"/>
</dbReference>
<reference evidence="5 6" key="1">
    <citation type="submission" date="2020-08" db="EMBL/GenBank/DDBJ databases">
        <title>Genomic Encyclopedia of Type Strains, Phase IV (KMG-IV): sequencing the most valuable type-strain genomes for metagenomic binning, comparative biology and taxonomic classification.</title>
        <authorList>
            <person name="Goeker M."/>
        </authorList>
    </citation>
    <scope>NUCLEOTIDE SEQUENCE [LARGE SCALE GENOMIC DNA]</scope>
    <source>
        <strain evidence="5 6">DSM 27163</strain>
    </source>
</reference>
<dbReference type="RefSeq" id="WP_184100875.1">
    <property type="nucleotide sequence ID" value="NZ_JACIJH010000016.1"/>
</dbReference>
<proteinExistence type="predicted"/>
<dbReference type="SMART" id="SM00419">
    <property type="entry name" value="HTH_CRP"/>
    <property type="match status" value="1"/>
</dbReference>
<dbReference type="SUPFAM" id="SSF51206">
    <property type="entry name" value="cAMP-binding domain-like"/>
    <property type="match status" value="1"/>
</dbReference>
<dbReference type="Gene3D" id="2.60.120.10">
    <property type="entry name" value="Jelly Rolls"/>
    <property type="match status" value="1"/>
</dbReference>
<dbReference type="InterPro" id="IPR036388">
    <property type="entry name" value="WH-like_DNA-bd_sf"/>
</dbReference>
<evidence type="ECO:0000313" key="6">
    <source>
        <dbReference type="Proteomes" id="UP000537161"/>
    </source>
</evidence>
<dbReference type="GO" id="GO:0003677">
    <property type="term" value="F:DNA binding"/>
    <property type="evidence" value="ECO:0007669"/>
    <property type="project" value="UniProtKB-KW"/>
</dbReference>
<evidence type="ECO:0000256" key="1">
    <source>
        <dbReference type="ARBA" id="ARBA00023015"/>
    </source>
</evidence>
<dbReference type="GO" id="GO:0006355">
    <property type="term" value="P:regulation of DNA-templated transcription"/>
    <property type="evidence" value="ECO:0007669"/>
    <property type="project" value="InterPro"/>
</dbReference>
<dbReference type="InterPro" id="IPR018490">
    <property type="entry name" value="cNMP-bd_dom_sf"/>
</dbReference>
<comment type="caution">
    <text evidence="5">The sequence shown here is derived from an EMBL/GenBank/DDBJ whole genome shotgun (WGS) entry which is preliminary data.</text>
</comment>
<organism evidence="5 6">
    <name type="scientific">Sphingopyxis panaciterrulae</name>
    <dbReference type="NCBI Taxonomy" id="462372"/>
    <lineage>
        <taxon>Bacteria</taxon>
        <taxon>Pseudomonadati</taxon>
        <taxon>Pseudomonadota</taxon>
        <taxon>Alphaproteobacteria</taxon>
        <taxon>Sphingomonadales</taxon>
        <taxon>Sphingomonadaceae</taxon>
        <taxon>Sphingopyxis</taxon>
    </lineage>
</organism>
<protein>
    <submittedName>
        <fullName evidence="5">CRP-like cAMP-binding protein</fullName>
    </submittedName>
</protein>
<evidence type="ECO:0000256" key="3">
    <source>
        <dbReference type="ARBA" id="ARBA00023163"/>
    </source>
</evidence>
<keyword evidence="2" id="KW-0238">DNA-binding</keyword>
<keyword evidence="1" id="KW-0805">Transcription regulation</keyword>
<dbReference type="CDD" id="cd00038">
    <property type="entry name" value="CAP_ED"/>
    <property type="match status" value="1"/>
</dbReference>
<dbReference type="InterPro" id="IPR014710">
    <property type="entry name" value="RmlC-like_jellyroll"/>
</dbReference>
<dbReference type="InterPro" id="IPR036390">
    <property type="entry name" value="WH_DNA-bd_sf"/>
</dbReference>
<dbReference type="Gene3D" id="1.10.10.10">
    <property type="entry name" value="Winged helix-like DNA-binding domain superfamily/Winged helix DNA-binding domain"/>
    <property type="match status" value="1"/>
</dbReference>
<dbReference type="Pfam" id="PF13545">
    <property type="entry name" value="HTH_Crp_2"/>
    <property type="match status" value="1"/>
</dbReference>
<evidence type="ECO:0000313" key="5">
    <source>
        <dbReference type="EMBL" id="MBB5708280.1"/>
    </source>
</evidence>
<dbReference type="InterPro" id="IPR012318">
    <property type="entry name" value="HTH_CRP"/>
</dbReference>
<sequence length="242" mass="26315">MSTRPRADNSPGQWGPDERLHALRLCPLFRDWPEARLVEVAAIARARSYARGTDVAAHRRDVIVVAAGGLEISSGSAAGKRFVLGVAGAHEALALVLLLSEVRLPYDLRAYADSVLLHLPCDALTAILDAEPILWRDVALLLCTRHGDSLRLLHDQTLGSLEQRMATTLAHLARIHGIEVEGGIEVGLRLPQEQLGAMLGVTRQSVNRVLRDMARAGVIDIDYNRITIRDAVALDGIAARQV</sequence>
<dbReference type="SUPFAM" id="SSF46785">
    <property type="entry name" value="Winged helix' DNA-binding domain"/>
    <property type="match status" value="1"/>
</dbReference>
<name>A0A7W9B8P5_9SPHN</name>
<keyword evidence="3" id="KW-0804">Transcription</keyword>
<dbReference type="Proteomes" id="UP000537161">
    <property type="component" value="Unassembled WGS sequence"/>
</dbReference>
<evidence type="ECO:0000256" key="2">
    <source>
        <dbReference type="ARBA" id="ARBA00023125"/>
    </source>
</evidence>
<accession>A0A7W9B8P5</accession>
<keyword evidence="6" id="KW-1185">Reference proteome</keyword>
<feature type="domain" description="HTH crp-type" evidence="4">
    <location>
        <begin position="159"/>
        <end position="232"/>
    </location>
</feature>
<evidence type="ECO:0000259" key="4">
    <source>
        <dbReference type="PROSITE" id="PS51063"/>
    </source>
</evidence>
<dbReference type="AlphaFoldDB" id="A0A7W9B8P5"/>
<gene>
    <name evidence="5" type="ORF">FHR21_003659</name>
</gene>